<dbReference type="GO" id="GO:0019814">
    <property type="term" value="C:immunoglobulin complex"/>
    <property type="evidence" value="ECO:0007669"/>
    <property type="project" value="UniProtKB-KW"/>
</dbReference>
<feature type="signal peptide" evidence="4">
    <location>
        <begin position="1"/>
        <end position="15"/>
    </location>
</feature>
<evidence type="ECO:0000256" key="4">
    <source>
        <dbReference type="SAM" id="SignalP"/>
    </source>
</evidence>
<dbReference type="GO" id="GO:0005576">
    <property type="term" value="C:extracellular region"/>
    <property type="evidence" value="ECO:0007669"/>
    <property type="project" value="UniProtKB-ARBA"/>
</dbReference>
<feature type="chain" id="PRO_5043496466" description="Ig-like domain-containing protein" evidence="4">
    <location>
        <begin position="16"/>
        <end position="122"/>
    </location>
</feature>
<dbReference type="GO" id="GO:0002250">
    <property type="term" value="P:adaptive immune response"/>
    <property type="evidence" value="ECO:0007669"/>
    <property type="project" value="UniProtKB-KW"/>
</dbReference>
<gene>
    <name evidence="6" type="ORF">NDU88_003834</name>
</gene>
<evidence type="ECO:0000313" key="6">
    <source>
        <dbReference type="EMBL" id="KAJ1137433.1"/>
    </source>
</evidence>
<dbReference type="SUPFAM" id="SSF48726">
    <property type="entry name" value="Immunoglobulin"/>
    <property type="match status" value="1"/>
</dbReference>
<dbReference type="Gene3D" id="2.60.40.10">
    <property type="entry name" value="Immunoglobulins"/>
    <property type="match status" value="1"/>
</dbReference>
<dbReference type="SMART" id="SM00406">
    <property type="entry name" value="IGv"/>
    <property type="match status" value="1"/>
</dbReference>
<evidence type="ECO:0000256" key="2">
    <source>
        <dbReference type="ARBA" id="ARBA00023130"/>
    </source>
</evidence>
<dbReference type="Pfam" id="PF07686">
    <property type="entry name" value="V-set"/>
    <property type="match status" value="1"/>
</dbReference>
<keyword evidence="2" id="KW-1064">Adaptive immunity</keyword>
<comment type="caution">
    <text evidence="6">The sequence shown here is derived from an EMBL/GenBank/DDBJ whole genome shotgun (WGS) entry which is preliminary data.</text>
</comment>
<dbReference type="InterPro" id="IPR050199">
    <property type="entry name" value="IgHV"/>
</dbReference>
<reference evidence="6" key="1">
    <citation type="journal article" date="2022" name="bioRxiv">
        <title>Sequencing and chromosome-scale assembly of the giantPleurodeles waltlgenome.</title>
        <authorList>
            <person name="Brown T."/>
            <person name="Elewa A."/>
            <person name="Iarovenko S."/>
            <person name="Subramanian E."/>
            <person name="Araus A.J."/>
            <person name="Petzold A."/>
            <person name="Susuki M."/>
            <person name="Suzuki K.-i.T."/>
            <person name="Hayashi T."/>
            <person name="Toyoda A."/>
            <person name="Oliveira C."/>
            <person name="Osipova E."/>
            <person name="Leigh N.D."/>
            <person name="Simon A."/>
            <person name="Yun M.H."/>
        </authorList>
    </citation>
    <scope>NUCLEOTIDE SEQUENCE</scope>
    <source>
        <strain evidence="6">20211129_DDA</strain>
        <tissue evidence="6">Liver</tissue>
    </source>
</reference>
<evidence type="ECO:0000256" key="3">
    <source>
        <dbReference type="ARBA" id="ARBA00043265"/>
    </source>
</evidence>
<organism evidence="6 7">
    <name type="scientific">Pleurodeles waltl</name>
    <name type="common">Iberian ribbed newt</name>
    <dbReference type="NCBI Taxonomy" id="8319"/>
    <lineage>
        <taxon>Eukaryota</taxon>
        <taxon>Metazoa</taxon>
        <taxon>Chordata</taxon>
        <taxon>Craniata</taxon>
        <taxon>Vertebrata</taxon>
        <taxon>Euteleostomi</taxon>
        <taxon>Amphibia</taxon>
        <taxon>Batrachia</taxon>
        <taxon>Caudata</taxon>
        <taxon>Salamandroidea</taxon>
        <taxon>Salamandridae</taxon>
        <taxon>Pleurodelinae</taxon>
        <taxon>Pleurodeles</taxon>
    </lineage>
</organism>
<protein>
    <recommendedName>
        <fullName evidence="5">Ig-like domain-containing protein</fullName>
    </recommendedName>
</protein>
<dbReference type="InterPro" id="IPR036179">
    <property type="entry name" value="Ig-like_dom_sf"/>
</dbReference>
<evidence type="ECO:0000259" key="5">
    <source>
        <dbReference type="PROSITE" id="PS50835"/>
    </source>
</evidence>
<dbReference type="InterPro" id="IPR013106">
    <property type="entry name" value="Ig_V-set"/>
</dbReference>
<dbReference type="InterPro" id="IPR013783">
    <property type="entry name" value="Ig-like_fold"/>
</dbReference>
<dbReference type="PANTHER" id="PTHR23266">
    <property type="entry name" value="IMMUNOGLOBULIN HEAVY CHAIN"/>
    <property type="match status" value="1"/>
</dbReference>
<accession>A0AAV7QG01</accession>
<dbReference type="AlphaFoldDB" id="A0AAV7QG01"/>
<keyword evidence="1" id="KW-0391">Immunity</keyword>
<dbReference type="InterPro" id="IPR007110">
    <property type="entry name" value="Ig-like_dom"/>
</dbReference>
<keyword evidence="4" id="KW-0732">Signal</keyword>
<dbReference type="FunFam" id="2.60.40.10:FF:001878">
    <property type="entry name" value="Immunoglobulin heavy variable 1-4"/>
    <property type="match status" value="1"/>
</dbReference>
<dbReference type="Proteomes" id="UP001066276">
    <property type="component" value="Chromosome 6"/>
</dbReference>
<feature type="domain" description="Ig-like" evidence="5">
    <location>
        <begin position="11"/>
        <end position="122"/>
    </location>
</feature>
<evidence type="ECO:0000256" key="1">
    <source>
        <dbReference type="ARBA" id="ARBA00022859"/>
    </source>
</evidence>
<evidence type="ECO:0000313" key="7">
    <source>
        <dbReference type="Proteomes" id="UP001066276"/>
    </source>
</evidence>
<keyword evidence="3" id="KW-1280">Immunoglobulin</keyword>
<proteinExistence type="predicted"/>
<dbReference type="EMBL" id="JANPWB010000010">
    <property type="protein sequence ID" value="KAJ1137433.1"/>
    <property type="molecule type" value="Genomic_DNA"/>
</dbReference>
<keyword evidence="7" id="KW-1185">Reference proteome</keyword>
<dbReference type="PROSITE" id="PS50835">
    <property type="entry name" value="IG_LIKE"/>
    <property type="match status" value="1"/>
</dbReference>
<sequence length="122" mass="13490">MIFSLILFVSPGVLSQVSLQESGPAVVRPSESAGLTCKVSGVSITDSSACYSIEWVRQLPGKGLEWLARIIHNGDKYYAQSLQSKLAISRDTAKNEVYLQMREVKAEDTGRYYCARDTVRQA</sequence>
<name>A0AAV7QG01_PLEWA</name>